<feature type="compositionally biased region" description="Basic and acidic residues" evidence="8">
    <location>
        <begin position="132"/>
        <end position="192"/>
    </location>
</feature>
<proteinExistence type="inferred from homology"/>
<dbReference type="PANTHER" id="PTHR15680:SF9">
    <property type="entry name" value="LARGE RIBOSOMAL SUBUNIT PROTEIN BL19M"/>
    <property type="match status" value="1"/>
</dbReference>
<evidence type="ECO:0000256" key="5">
    <source>
        <dbReference type="ARBA" id="ARBA00035171"/>
    </source>
</evidence>
<evidence type="ECO:0000256" key="2">
    <source>
        <dbReference type="ARBA" id="ARBA00005781"/>
    </source>
</evidence>
<dbReference type="HAMAP" id="MF_00402">
    <property type="entry name" value="Ribosomal_bL19"/>
    <property type="match status" value="1"/>
</dbReference>
<evidence type="ECO:0000313" key="10">
    <source>
        <dbReference type="Proteomes" id="UP000275925"/>
    </source>
</evidence>
<dbReference type="GO" id="GO:0003735">
    <property type="term" value="F:structural constituent of ribosome"/>
    <property type="evidence" value="ECO:0007669"/>
    <property type="project" value="InterPro"/>
</dbReference>
<keyword evidence="3 6" id="KW-0689">Ribosomal protein</keyword>
<dbReference type="PANTHER" id="PTHR15680">
    <property type="entry name" value="RIBOSOMAL PROTEIN L19"/>
    <property type="match status" value="1"/>
</dbReference>
<dbReference type="NCBIfam" id="TIGR01024">
    <property type="entry name" value="rplS_bact"/>
    <property type="match status" value="1"/>
</dbReference>
<dbReference type="GO" id="GO:0006412">
    <property type="term" value="P:translation"/>
    <property type="evidence" value="ECO:0007669"/>
    <property type="project" value="UniProtKB-UniRule"/>
</dbReference>
<accession>A0A388THR7</accession>
<evidence type="ECO:0000256" key="8">
    <source>
        <dbReference type="SAM" id="MobiDB-lite"/>
    </source>
</evidence>
<dbReference type="InterPro" id="IPR008991">
    <property type="entry name" value="Translation_prot_SH3-like_sf"/>
</dbReference>
<keyword evidence="10" id="KW-1185">Reference proteome</keyword>
<evidence type="ECO:0000256" key="3">
    <source>
        <dbReference type="ARBA" id="ARBA00022980"/>
    </source>
</evidence>
<comment type="similarity">
    <text evidence="2 6 7">Belongs to the bacterial ribosomal protein bL19 family.</text>
</comment>
<organism evidence="9 10">
    <name type="scientific">Candidatus Termititenax persephonae</name>
    <dbReference type="NCBI Taxonomy" id="2218525"/>
    <lineage>
        <taxon>Bacteria</taxon>
        <taxon>Bacillati</taxon>
        <taxon>Candidatus Margulisiibacteriota</taxon>
        <taxon>Candidatus Termititenacia</taxon>
        <taxon>Candidatus Termititenacales</taxon>
        <taxon>Candidatus Termititenacaceae</taxon>
        <taxon>Candidatus Termititenax</taxon>
    </lineage>
</organism>
<comment type="caution">
    <text evidence="9">The sequence shown here is derived from an EMBL/GenBank/DDBJ whole genome shotgun (WGS) entry which is preliminary data.</text>
</comment>
<dbReference type="InterPro" id="IPR001857">
    <property type="entry name" value="Ribosomal_bL19"/>
</dbReference>
<dbReference type="Pfam" id="PF01245">
    <property type="entry name" value="Ribosomal_L19"/>
    <property type="match status" value="1"/>
</dbReference>
<dbReference type="AlphaFoldDB" id="A0A388THR7"/>
<evidence type="ECO:0000256" key="6">
    <source>
        <dbReference type="HAMAP-Rule" id="MF_00402"/>
    </source>
</evidence>
<dbReference type="InterPro" id="IPR018257">
    <property type="entry name" value="Ribosomal_bL19_CS"/>
</dbReference>
<name>A0A388THR7_9BACT</name>
<dbReference type="SUPFAM" id="SSF50104">
    <property type="entry name" value="Translation proteins SH3-like domain"/>
    <property type="match status" value="1"/>
</dbReference>
<sequence length="203" mass="22479">MKNAIIQEIENKQKKTDIGDFRAGDTVKVHQRIIEGMGDKKKERIQVFEGVVISRHGSGINEMVSVRKVVDGVGVEKAFPLHTKTVAKVELVKYGKARRARLFYLRDLIGSKITRVKEDLQKNIEEAARKSALRKEQDKAREQAKLAEKAAKEAEDKAKREAEAQAAEEAKKAAEAKKAEDAAQKAEAKPEELAADVPAAPLV</sequence>
<dbReference type="GO" id="GO:0022625">
    <property type="term" value="C:cytosolic large ribosomal subunit"/>
    <property type="evidence" value="ECO:0007669"/>
    <property type="project" value="TreeGrafter"/>
</dbReference>
<keyword evidence="4 6" id="KW-0687">Ribonucleoprotein</keyword>
<dbReference type="EMBL" id="BGZO01000030">
    <property type="protein sequence ID" value="GBR76500.1"/>
    <property type="molecule type" value="Genomic_DNA"/>
</dbReference>
<dbReference type="InterPro" id="IPR038657">
    <property type="entry name" value="Ribosomal_bL19_sf"/>
</dbReference>
<evidence type="ECO:0000256" key="4">
    <source>
        <dbReference type="ARBA" id="ARBA00023274"/>
    </source>
</evidence>
<dbReference type="Proteomes" id="UP000275925">
    <property type="component" value="Unassembled WGS sequence"/>
</dbReference>
<evidence type="ECO:0000313" key="9">
    <source>
        <dbReference type="EMBL" id="GBR76500.1"/>
    </source>
</evidence>
<dbReference type="PRINTS" id="PR00061">
    <property type="entry name" value="RIBOSOMALL19"/>
</dbReference>
<reference evidence="9 10" key="1">
    <citation type="journal article" date="2019" name="ISME J.">
        <title>Genome analyses of uncultured TG2/ZB3 bacteria in 'Margulisbacteria' specifically attached to ectosymbiotic spirochetes of protists in the termite gut.</title>
        <authorList>
            <person name="Utami Y.D."/>
            <person name="Kuwahara H."/>
            <person name="Igai K."/>
            <person name="Murakami T."/>
            <person name="Sugaya K."/>
            <person name="Morikawa T."/>
            <person name="Nagura Y."/>
            <person name="Yuki M."/>
            <person name="Deevong P."/>
            <person name="Inoue T."/>
            <person name="Kihara K."/>
            <person name="Lo N."/>
            <person name="Yamada A."/>
            <person name="Ohkuma M."/>
            <person name="Hongoh Y."/>
        </authorList>
    </citation>
    <scope>NUCLEOTIDE SEQUENCE [LARGE SCALE GENOMIC DNA]</scope>
    <source>
        <strain evidence="9">NkOx7-02</strain>
    </source>
</reference>
<feature type="region of interest" description="Disordered" evidence="8">
    <location>
        <begin position="132"/>
        <end position="203"/>
    </location>
</feature>
<dbReference type="PROSITE" id="PS01015">
    <property type="entry name" value="RIBOSOMAL_L19"/>
    <property type="match status" value="1"/>
</dbReference>
<comment type="function">
    <text evidence="1 6 7">This protein is located at the 30S-50S ribosomal subunit interface and may play a role in the structure and function of the aminoacyl-tRNA binding site.</text>
</comment>
<gene>
    <name evidence="6 9" type="primary">rplS</name>
    <name evidence="9" type="ORF">NO2_1037</name>
</gene>
<evidence type="ECO:0000256" key="1">
    <source>
        <dbReference type="ARBA" id="ARBA00002349"/>
    </source>
</evidence>
<evidence type="ECO:0000256" key="7">
    <source>
        <dbReference type="RuleBase" id="RU000559"/>
    </source>
</evidence>
<dbReference type="Gene3D" id="2.30.30.790">
    <property type="match status" value="1"/>
</dbReference>
<protein>
    <recommendedName>
        <fullName evidence="5 6">Large ribosomal subunit protein bL19</fullName>
    </recommendedName>
</protein>